<dbReference type="InterPro" id="IPR050708">
    <property type="entry name" value="T6SS_VgrG/RHS"/>
</dbReference>
<gene>
    <name evidence="8" type="ORF">GCM10011578_023770</name>
</gene>
<feature type="signal peptide" evidence="6">
    <location>
        <begin position="1"/>
        <end position="24"/>
    </location>
</feature>
<comment type="caution">
    <text evidence="8">The sequence shown here is derived from an EMBL/GenBank/DDBJ whole genome shotgun (WGS) entry which is preliminary data.</text>
</comment>
<reference evidence="8" key="2">
    <citation type="submission" date="2020-09" db="EMBL/GenBank/DDBJ databases">
        <authorList>
            <person name="Sun Q."/>
            <person name="Zhou Y."/>
        </authorList>
    </citation>
    <scope>NUCLEOTIDE SEQUENCE</scope>
    <source>
        <strain evidence="8">CGMCC 4.7110</strain>
    </source>
</reference>
<dbReference type="PANTHER" id="PTHR32305:SF15">
    <property type="entry name" value="PROTEIN RHSA-RELATED"/>
    <property type="match status" value="1"/>
</dbReference>
<dbReference type="PROSITE" id="PS50025">
    <property type="entry name" value="LAM_G_DOMAIN"/>
    <property type="match status" value="1"/>
</dbReference>
<keyword evidence="2" id="KW-0677">Repeat</keyword>
<dbReference type="CDD" id="cd00110">
    <property type="entry name" value="LamG"/>
    <property type="match status" value="2"/>
</dbReference>
<dbReference type="GO" id="GO:0005975">
    <property type="term" value="P:carbohydrate metabolic process"/>
    <property type="evidence" value="ECO:0007669"/>
    <property type="project" value="UniProtKB-ARBA"/>
</dbReference>
<feature type="region of interest" description="Disordered" evidence="5">
    <location>
        <begin position="86"/>
        <end position="123"/>
    </location>
</feature>
<evidence type="ECO:0000259" key="7">
    <source>
        <dbReference type="PROSITE" id="PS50025"/>
    </source>
</evidence>
<proteinExistence type="predicted"/>
<dbReference type="Gene3D" id="2.60.40.10">
    <property type="entry name" value="Immunoglobulins"/>
    <property type="match status" value="1"/>
</dbReference>
<feature type="region of interest" description="Disordered" evidence="5">
    <location>
        <begin position="3202"/>
        <end position="3225"/>
    </location>
</feature>
<keyword evidence="9" id="KW-1185">Reference proteome</keyword>
<dbReference type="InterPro" id="IPR001791">
    <property type="entry name" value="Laminin_G"/>
</dbReference>
<dbReference type="Pfam" id="PF05593">
    <property type="entry name" value="RHS_repeat"/>
    <property type="match status" value="3"/>
</dbReference>
<dbReference type="InterPro" id="IPR006530">
    <property type="entry name" value="YD"/>
</dbReference>
<name>A0A917XAW9_9ACTN</name>
<evidence type="ECO:0000256" key="3">
    <source>
        <dbReference type="ARBA" id="ARBA00023157"/>
    </source>
</evidence>
<dbReference type="InterPro" id="IPR013320">
    <property type="entry name" value="ConA-like_dom_sf"/>
</dbReference>
<dbReference type="InterPro" id="IPR045351">
    <property type="entry name" value="DUF6531"/>
</dbReference>
<dbReference type="PANTHER" id="PTHR32305">
    <property type="match status" value="1"/>
</dbReference>
<reference evidence="8" key="1">
    <citation type="journal article" date="2014" name="Int. J. Syst. Evol. Microbiol.">
        <title>Complete genome sequence of Corynebacterium casei LMG S-19264T (=DSM 44701T), isolated from a smear-ripened cheese.</title>
        <authorList>
            <consortium name="US DOE Joint Genome Institute (JGI-PGF)"/>
            <person name="Walter F."/>
            <person name="Albersmeier A."/>
            <person name="Kalinowski J."/>
            <person name="Ruckert C."/>
        </authorList>
    </citation>
    <scope>NUCLEOTIDE SEQUENCE</scope>
    <source>
        <strain evidence="8">CGMCC 4.7110</strain>
    </source>
</reference>
<dbReference type="SMART" id="SM00282">
    <property type="entry name" value="LamG"/>
    <property type="match status" value="2"/>
</dbReference>
<feature type="compositionally biased region" description="Low complexity" evidence="5">
    <location>
        <begin position="1955"/>
        <end position="1973"/>
    </location>
</feature>
<keyword evidence="4" id="KW-0175">Coiled coil</keyword>
<dbReference type="Pfam" id="PF20148">
    <property type="entry name" value="DUF6531"/>
    <property type="match status" value="1"/>
</dbReference>
<dbReference type="Gene3D" id="2.60.120.200">
    <property type="match status" value="4"/>
</dbReference>
<keyword evidence="3" id="KW-1015">Disulfide bond</keyword>
<dbReference type="NCBIfam" id="TIGR03696">
    <property type="entry name" value="Rhs_assc_core"/>
    <property type="match status" value="1"/>
</dbReference>
<feature type="chain" id="PRO_5037701108" description="Laminin G domain-containing protein" evidence="6">
    <location>
        <begin position="25"/>
        <end position="3631"/>
    </location>
</feature>
<feature type="compositionally biased region" description="Low complexity" evidence="5">
    <location>
        <begin position="31"/>
        <end position="47"/>
    </location>
</feature>
<evidence type="ECO:0000256" key="4">
    <source>
        <dbReference type="SAM" id="Coils"/>
    </source>
</evidence>
<dbReference type="Pfam" id="PF25023">
    <property type="entry name" value="TEN_YD-shell"/>
    <property type="match status" value="2"/>
</dbReference>
<evidence type="ECO:0000313" key="9">
    <source>
        <dbReference type="Proteomes" id="UP000653411"/>
    </source>
</evidence>
<evidence type="ECO:0000313" key="8">
    <source>
        <dbReference type="EMBL" id="GGN01596.1"/>
    </source>
</evidence>
<evidence type="ECO:0000256" key="1">
    <source>
        <dbReference type="ARBA" id="ARBA00022729"/>
    </source>
</evidence>
<evidence type="ECO:0000256" key="2">
    <source>
        <dbReference type="ARBA" id="ARBA00022737"/>
    </source>
</evidence>
<organism evidence="8 9">
    <name type="scientific">Streptomyces fuscichromogenes</name>
    <dbReference type="NCBI Taxonomy" id="1324013"/>
    <lineage>
        <taxon>Bacteria</taxon>
        <taxon>Bacillati</taxon>
        <taxon>Actinomycetota</taxon>
        <taxon>Actinomycetes</taxon>
        <taxon>Kitasatosporales</taxon>
        <taxon>Streptomycetaceae</taxon>
        <taxon>Streptomyces</taxon>
    </lineage>
</organism>
<dbReference type="InterPro" id="IPR013783">
    <property type="entry name" value="Ig-like_fold"/>
</dbReference>
<protein>
    <recommendedName>
        <fullName evidence="7">Laminin G domain-containing protein</fullName>
    </recommendedName>
</protein>
<dbReference type="InterPro" id="IPR006558">
    <property type="entry name" value="LamG-like"/>
</dbReference>
<dbReference type="Proteomes" id="UP000653411">
    <property type="component" value="Unassembled WGS sequence"/>
</dbReference>
<dbReference type="NCBIfam" id="TIGR01643">
    <property type="entry name" value="YD_repeat_2x"/>
    <property type="match status" value="11"/>
</dbReference>
<dbReference type="Pfam" id="PF13385">
    <property type="entry name" value="Laminin_G_3"/>
    <property type="match status" value="4"/>
</dbReference>
<dbReference type="Gene3D" id="2.180.10.10">
    <property type="entry name" value="RHS repeat-associated core"/>
    <property type="match status" value="4"/>
</dbReference>
<feature type="domain" description="Laminin G" evidence="7">
    <location>
        <begin position="937"/>
        <end position="1117"/>
    </location>
</feature>
<accession>A0A917XAW9</accession>
<evidence type="ECO:0000256" key="6">
    <source>
        <dbReference type="SAM" id="SignalP"/>
    </source>
</evidence>
<feature type="compositionally biased region" description="Polar residues" evidence="5">
    <location>
        <begin position="3430"/>
        <end position="3444"/>
    </location>
</feature>
<sequence length="3631" mass="375965">MPMALRVTAFVAVLALVGVQGGQAAQALPRSAAATPATPVQQAGTAAGRKHAVPASATRSRAGTALRHSGPGKVKGAVGAYQAHGAKSAPVNSGSRIHRAPKPVAAPAAKKPRGFSASTSVEQPRLDTATTTVFKNADGTYTAQVHTHAVNYRESDGTWARIPADATGTTAPGTASAASYRTAAATGNPTGQGNASSSTYVESGVTQNFHGNGQLYVGKYQSHDYTSFLQFSGFGTQFANDYVVNSTLWLDTEFSGLDTTGACSAEAVNVAPVSASWDPAKIDTYPGPAAGAQIGTASFAAGTDCSNGRQWEGISLDTKTVMNWAHGWAANYGLRLSAASTAAAAKEFYADDPYLAIEYTPNGAGASYSEVSYASPWNNQPGWGKVTVQNRGTATWTPTNGYKLSYQLYTVSGTTRTLLTSPAATPAVMPSTVAPNKPVTVTASIPALTAGQTYLICWDMSYNGTLFSTYGVPQTCYSLPVVNNPPIVDTFTPGNNGSVFSLTPTLAVTAHDPDNYPGTAFSYSFNVYANGSTTALASSGALTTPVWTVPAGKLAYGKTFYWTAQVSDGNAASLWSAPDYFTIPAAPQPLVTAHLGAAPYDATVKGVDPQLGDYSTQTTDATIPGPSDGPTLSVQRTYNSLDPGVFKAFGAGWSSLLDMRATEDADGSGNVVITLADGRQERFGANGDGTYSPPAGDYAVLSAPADGYGTSGFMLTEKSGTRYFFTNQVTDPVTGQTYWGLTQYGNRDGHGLDINWLPVTLTLPDGSTIKPEEPTGFGYVLAQDNGYNNGDFNGADMGTTLQLTWGVQQVTASDGTVKNVPHVDKVTSKPGLFAATRNPWTYGYDSAGDLTSVCPPASSSSTATACTQYSYTAGAASGSHFASMVLDSNPTDYWRLGDTTGSATAKDGVVANEGTTDATAANVTFGQAGPLAGTPATAASFNGTSSYLALPDNLPANASNLAVGMWFRTTQAGGTLFSYQSGKPGTAVSVNYTPSVYIGTDGKIHAEFWDGKATPMASPAAVNDGKWHYVVLSGARTSQTLFLDGAQVATRTGSTITVSGQPYTTVGAGELAGSWPSIPSANALGWFNGQIEDVSFLQHPLGLPAVQQEYASATLASRELTGTTLPSGKTALAVGYDALTDRASTVTDADGGAYQLATPVTTGSNDYYYGAVRGTRPAHDYPMTEPAGLTAADQYGVDRPAGGASDGIYNDVMLGEPGIFGPGGDTAAGFNGTDSSLSLPAGALDDSSGTASVALWFNTKQAGGVLLSYQNAPIGSVPTSYTPALYIGTDGLLHGQFWDGTLSPMASKAAVNDGNWHLVVMTASGTGQTLWLDGQSQATRTGKTIAGQVKTWGETTVSVGAGYVAGSWPKPPANAQGYFNGEIGQVGVYQTDLGQSSVEAPLGLYTAKGSATLLMPSTTLTVTDPAQHTETYTFDPSNGNRTTAVTDAGGGRTTYAYDSLGFQDAVTDPDGHSTSRQHDVYGNVLATTTCRQVNSCQTSYFSYHTDAADPMDPLNGKVLYAADARSGATGTANPAYRTAYTYTPFGALASVTTPPTPDYPSGRKTRYTYYNDNESFTDNIGVAYTEVYGMLATVTDPSGKVTRYHYCGTDHLGEVCSETDPSGQVTYYLNDFLGHLTTKAVSSATYPVTFTSSGAPVGGVQTAYTYDALGRTLTETGPATTDAVRGVTHTPKTTYAYDADGDLTGTSTADTTGQDTTRATTYVYDDNDRVKTVTDPAGQVTGYTYDSFGRRTTETNPAGTTYRYTYAPTGQLLTTTLLGWTGDPTAPSDPTDLVVESRAYDPAGRLASVTDSMGRTTAYSYFDDNLLQSQTDASGTSVASTTKAYDYDAAGNMTWECDVWSGTSCLKQTQYTVDAADRTAKTVVDPSGVNRTTVNTFDPDDNVLSRILTGGGQTRQLGYSYDAAGNRTAQSVRTDTTGPTGYWPLAEGAVAAADSSGNGFTGTPSTGTSWGPPASNYTSFNGTSGAVLTSGTPVVDTGKAFSVSAWAYLSATSTTKDFTVVSQQGAQNSAFQLEYNHTTKSWAFVRASNDTSTATNYVASDPTAATAGTWTHLVGVMDALGNMSLYVNDVEVSGICTNCTSVTDPTPMASTSGVAIGRGKAAAASVNWFAGRVRDVQLYGRELKPNEISQLYTSSTTTGESPVTVGAAGWWRLDDGENPSAGDHSGAGNAGTLNASTSWATENGGSAVFAGAGQIATGGPVVDTTKSFSVSAWAKITSTPTGTWQTVMAQQGTQAAGFSLDYNPTAGRWAFDRATTDVASPTLAGATSTAAPTLNTWTHLVGTYDASSGKMTLYVNGTAQNTATDTTPIASSGAFVIGRGYTAGAAAQYFNGSVGNVQTYNRVLSATEAAALHTSAAGTAGSAPLTTTWTYDQRGLPVTMTDARGNAAGATASAYTTTYAYDEDGRLTTTSSPPVSTETGGGAAQQTVAVAKSGYDTFGEPVETDDADGDIVTTTYDLDGRVQAVSQPAYTPPDGSGTVTPTTSYTYDALGDVHTETDPLQHTASYVYDQLGDRVQQTLPGGLVTHVGYDTDGEVLNTTDPTGARTEATYDALGREATSTQVERRPAPAAYTTHYGYDGLGDLTSVEDPLENTATATYDALGETSTVTDPLHNTTSYAYDVAGQLIRTTAPDLTATTQGYDQAERLVSAARLDANGTTLSSTSYGYDAAGNQISATDARQHTTTATFDALNRTVSQTQPVDASTSITTSFGYDAAGNETRYTDADKNATYYTYNPLGGQETSVAPSVTGLTSAADRTTTFSYDADGNQHTLTRPGGVTITETHDENGLLTAESGTGAEATTGARVFGYDADGRLTAVSAPTGTDTFAYDDRGLLLTMAGPGGSASYGYDSNGDIATRTDATGTATFGYDADDRVNSETDPLTGTTATLTYNQLGETKSVTYGTGGATRSYDYNASHQLSSDVLKSSSGTTEASVARTYNADGQIATQTTTGTAGSGTSTYDYDYAGRLKSAATGSATTSYGYDANGNRTGAGAATATYNARNELTSVTSGSATTSYAYTARGTTSSVTSGGSSTTYTSDAFDELTATGTGGSYSYDGLGRLTTASSGGRSAAFSYADATNNPVSDGTQKFARDAGGGVLAVSAADGTGAGLALTNSHGDVTGTFTATGSALAGSTAYDPYGTPTATSGSRTDLGYQSGWTDPATGWVNAAARWYNPANGDFTSADPVSNPPTPAVNANPYAYGNDDPLDATDTSGHDACTSDDIKAQEEAYEAQQAYLKQWQAGAWDRMEKYSQDQYNAWKREYAREMARNEADERALQQQIADQERQFENEFNDAMNWEPSGHSGGRGSGSGSDSVSYGNSYGSYGSHGSSGSNYSSLYYGVAAGGALTYGYGAASSASGGAAAEGLEAVGDVIWEELASAGAEELLFGLVLAASADDDCGAHGVPTRPKNQNLGGVNTTPIMGTTPDEDAAAAAGHDATSSTATDDQDVTTEQTATGSGSGTGGGSTNPTSTDGCTSEPNEPDESSGNPFGFRSPNPNHPPNEAVMRAMARQPIHESSVDCSEIAENLLRAAGGEGRIISLKGEGENLLVPEGGTTVEYSYHQVYTDGRYVYDPRMSSDAIPRGDFMKMIKSLNPGLRFGPPGFDGPFS</sequence>
<keyword evidence="1 6" id="KW-0732">Signal</keyword>
<feature type="compositionally biased region" description="Low complexity" evidence="5">
    <location>
        <begin position="3453"/>
        <end position="3479"/>
    </location>
</feature>
<dbReference type="InterPro" id="IPR022385">
    <property type="entry name" value="Rhs_assc_core"/>
</dbReference>
<feature type="region of interest" description="Disordered" evidence="5">
    <location>
        <begin position="1954"/>
        <end position="1973"/>
    </location>
</feature>
<dbReference type="EMBL" id="BMML01000004">
    <property type="protein sequence ID" value="GGN01596.1"/>
    <property type="molecule type" value="Genomic_DNA"/>
</dbReference>
<dbReference type="InterPro" id="IPR031325">
    <property type="entry name" value="RHS_repeat"/>
</dbReference>
<feature type="coiled-coil region" evidence="4">
    <location>
        <begin position="3281"/>
        <end position="3315"/>
    </location>
</feature>
<feature type="region of interest" description="Disordered" evidence="5">
    <location>
        <begin position="31"/>
        <end position="74"/>
    </location>
</feature>
<feature type="region of interest" description="Disordered" evidence="5">
    <location>
        <begin position="3424"/>
        <end position="3525"/>
    </location>
</feature>
<feature type="region of interest" description="Disordered" evidence="5">
    <location>
        <begin position="2173"/>
        <end position="2197"/>
    </location>
</feature>
<dbReference type="SMART" id="SM00560">
    <property type="entry name" value="LamGL"/>
    <property type="match status" value="2"/>
</dbReference>
<dbReference type="SUPFAM" id="SSF49899">
    <property type="entry name" value="Concanavalin A-like lectins/glucanases"/>
    <property type="match status" value="4"/>
</dbReference>
<evidence type="ECO:0000256" key="5">
    <source>
        <dbReference type="SAM" id="MobiDB-lite"/>
    </source>
</evidence>
<dbReference type="InterPro" id="IPR056823">
    <property type="entry name" value="TEN-like_YD-shell"/>
</dbReference>